<dbReference type="InterPro" id="IPR036388">
    <property type="entry name" value="WH-like_DNA-bd_sf"/>
</dbReference>
<dbReference type="InterPro" id="IPR014284">
    <property type="entry name" value="RNA_pol_sigma-70_dom"/>
</dbReference>
<dbReference type="CDD" id="cd06171">
    <property type="entry name" value="Sigma70_r4"/>
    <property type="match status" value="1"/>
</dbReference>
<evidence type="ECO:0000259" key="6">
    <source>
        <dbReference type="Pfam" id="PF08281"/>
    </source>
</evidence>
<dbReference type="RefSeq" id="WP_188753801.1">
    <property type="nucleotide sequence ID" value="NZ_BMIK01000029.1"/>
</dbReference>
<dbReference type="InterPro" id="IPR007627">
    <property type="entry name" value="RNA_pol_sigma70_r2"/>
</dbReference>
<evidence type="ECO:0000259" key="5">
    <source>
        <dbReference type="Pfam" id="PF04542"/>
    </source>
</evidence>
<feature type="domain" description="RNA polymerase sigma-70 region 2" evidence="5">
    <location>
        <begin position="27"/>
        <end position="92"/>
    </location>
</feature>
<evidence type="ECO:0000256" key="3">
    <source>
        <dbReference type="ARBA" id="ARBA00023082"/>
    </source>
</evidence>
<evidence type="ECO:0000256" key="4">
    <source>
        <dbReference type="ARBA" id="ARBA00023163"/>
    </source>
</evidence>
<dbReference type="NCBIfam" id="TIGR02937">
    <property type="entry name" value="sigma70-ECF"/>
    <property type="match status" value="1"/>
</dbReference>
<keyword evidence="8" id="KW-1185">Reference proteome</keyword>
<dbReference type="Proteomes" id="UP000597338">
    <property type="component" value="Unassembled WGS sequence"/>
</dbReference>
<comment type="similarity">
    <text evidence="1">Belongs to the sigma-70 factor family. ECF subfamily.</text>
</comment>
<dbReference type="InterPro" id="IPR013324">
    <property type="entry name" value="RNA_pol_sigma_r3/r4-like"/>
</dbReference>
<dbReference type="EMBL" id="BMIK01000029">
    <property type="protein sequence ID" value="GGC48382.1"/>
    <property type="molecule type" value="Genomic_DNA"/>
</dbReference>
<dbReference type="Pfam" id="PF08281">
    <property type="entry name" value="Sigma70_r4_2"/>
    <property type="match status" value="1"/>
</dbReference>
<dbReference type="PANTHER" id="PTHR43133:SF46">
    <property type="entry name" value="RNA POLYMERASE SIGMA-70 FACTOR ECF SUBFAMILY"/>
    <property type="match status" value="1"/>
</dbReference>
<dbReference type="Gene3D" id="1.10.1740.10">
    <property type="match status" value="1"/>
</dbReference>
<protein>
    <submittedName>
        <fullName evidence="7">DNA-directed RNA polymerase sigma-70 factor</fullName>
    </submittedName>
</protein>
<keyword evidence="4" id="KW-0804">Transcription</keyword>
<dbReference type="InterPro" id="IPR013249">
    <property type="entry name" value="RNA_pol_sigma70_r4_t2"/>
</dbReference>
<keyword evidence="7" id="KW-0240">DNA-directed RNA polymerase</keyword>
<feature type="domain" description="RNA polymerase sigma factor 70 region 4 type 2" evidence="6">
    <location>
        <begin position="124"/>
        <end position="174"/>
    </location>
</feature>
<name>A0ABQ1N1E3_9SPHI</name>
<keyword evidence="3" id="KW-0731">Sigma factor</keyword>
<comment type="caution">
    <text evidence="7">The sequence shown here is derived from an EMBL/GenBank/DDBJ whole genome shotgun (WGS) entry which is preliminary data.</text>
</comment>
<dbReference type="InterPro" id="IPR039425">
    <property type="entry name" value="RNA_pol_sigma-70-like"/>
</dbReference>
<dbReference type="Gene3D" id="1.10.10.10">
    <property type="entry name" value="Winged helix-like DNA-binding domain superfamily/Winged helix DNA-binding domain"/>
    <property type="match status" value="1"/>
</dbReference>
<dbReference type="PANTHER" id="PTHR43133">
    <property type="entry name" value="RNA POLYMERASE ECF-TYPE SIGMA FACTO"/>
    <property type="match status" value="1"/>
</dbReference>
<accession>A0ABQ1N1E3</accession>
<organism evidence="7 8">
    <name type="scientific">Parapedobacter defluvii</name>
    <dbReference type="NCBI Taxonomy" id="2045106"/>
    <lineage>
        <taxon>Bacteria</taxon>
        <taxon>Pseudomonadati</taxon>
        <taxon>Bacteroidota</taxon>
        <taxon>Sphingobacteriia</taxon>
        <taxon>Sphingobacteriales</taxon>
        <taxon>Sphingobacteriaceae</taxon>
        <taxon>Parapedobacter</taxon>
    </lineage>
</organism>
<dbReference type="InterPro" id="IPR014327">
    <property type="entry name" value="RNA_pol_sigma70_bacteroid"/>
</dbReference>
<keyword evidence="2" id="KW-0805">Transcription regulation</keyword>
<dbReference type="InterPro" id="IPR013325">
    <property type="entry name" value="RNA_pol_sigma_r2"/>
</dbReference>
<dbReference type="NCBIfam" id="TIGR02985">
    <property type="entry name" value="Sig70_bacteroi1"/>
    <property type="match status" value="1"/>
</dbReference>
<evidence type="ECO:0000313" key="8">
    <source>
        <dbReference type="Proteomes" id="UP000597338"/>
    </source>
</evidence>
<sequence length="191" mass="22527">MNRYSTCTDAELTDLLRKGDGAAFAEIYQRYSPVLYRHAYNKLRDKEEVRDLIQELFINLWDRRQDIVLASSLSSYLYGAVRNRVINVFAHQKVEERYLASLVDFVEADQVTADQWVRERELRAQIERAVASLPRKMREVFELSRIEHLNHKEIAERLDISDQTVNKQVKNALRILRSKLGAFLFSFWGIF</sequence>
<gene>
    <name evidence="7" type="ORF">GCM10011386_45750</name>
</gene>
<evidence type="ECO:0000256" key="2">
    <source>
        <dbReference type="ARBA" id="ARBA00023015"/>
    </source>
</evidence>
<dbReference type="SUPFAM" id="SSF88946">
    <property type="entry name" value="Sigma2 domain of RNA polymerase sigma factors"/>
    <property type="match status" value="1"/>
</dbReference>
<dbReference type="SUPFAM" id="SSF88659">
    <property type="entry name" value="Sigma3 and sigma4 domains of RNA polymerase sigma factors"/>
    <property type="match status" value="1"/>
</dbReference>
<dbReference type="GO" id="GO:0000428">
    <property type="term" value="C:DNA-directed RNA polymerase complex"/>
    <property type="evidence" value="ECO:0007669"/>
    <property type="project" value="UniProtKB-KW"/>
</dbReference>
<evidence type="ECO:0000313" key="7">
    <source>
        <dbReference type="EMBL" id="GGC48382.1"/>
    </source>
</evidence>
<proteinExistence type="inferred from homology"/>
<dbReference type="Pfam" id="PF04542">
    <property type="entry name" value="Sigma70_r2"/>
    <property type="match status" value="1"/>
</dbReference>
<evidence type="ECO:0000256" key="1">
    <source>
        <dbReference type="ARBA" id="ARBA00010641"/>
    </source>
</evidence>
<reference evidence="8" key="1">
    <citation type="journal article" date="2019" name="Int. J. Syst. Evol. Microbiol.">
        <title>The Global Catalogue of Microorganisms (GCM) 10K type strain sequencing project: providing services to taxonomists for standard genome sequencing and annotation.</title>
        <authorList>
            <consortium name="The Broad Institute Genomics Platform"/>
            <consortium name="The Broad Institute Genome Sequencing Center for Infectious Disease"/>
            <person name="Wu L."/>
            <person name="Ma J."/>
        </authorList>
    </citation>
    <scope>NUCLEOTIDE SEQUENCE [LARGE SCALE GENOMIC DNA]</scope>
    <source>
        <strain evidence="8">CGMCC 1.15342</strain>
    </source>
</reference>